<proteinExistence type="predicted"/>
<dbReference type="OrthoDB" id="9771071at2"/>
<reference evidence="4 5" key="1">
    <citation type="submission" date="2019-05" db="EMBL/GenBank/DDBJ databases">
        <title>Genome sequencing of F202Z8.</title>
        <authorList>
            <person name="Kwon Y.M."/>
        </authorList>
    </citation>
    <scope>NUCLEOTIDE SEQUENCE [LARGE SCALE GENOMIC DNA]</scope>
    <source>
        <strain evidence="4 5">F202Z8</strain>
    </source>
</reference>
<keyword evidence="5" id="KW-1185">Reference proteome</keyword>
<dbReference type="KEGG" id="asag:FGM00_10020"/>
<dbReference type="EMBL" id="CP040710">
    <property type="protein sequence ID" value="QCX00432.1"/>
    <property type="molecule type" value="Genomic_DNA"/>
</dbReference>
<dbReference type="Proteomes" id="UP000310017">
    <property type="component" value="Chromosome"/>
</dbReference>
<sequence length="381" mass="43294">MANFWVSLPNNSILTGLMKKKNTLIVILSVLLPLLVLAQKKPKKVRDSTKNLKITALPVVFYTPETALGFGGLGLATFRLNNEPKSTRPSSVQLGVSYTTKNQLLIFAPYEIYKDEERWRIVGELGYYKFFYNFFGLGIDSNEDDEEVYEVDFPRVRLNVLREIFPRFSLGLGYEYDRFSNLQIVENGTLDNTVVAGKRDGTVSNLGVLAFYDTRDNIFFPTKGWFLQGNLFTSSKLIGASFNYTKFELDSRFYQKVGKKQVLAVNLFLANSSKNTPFYDLYYLGTKRTRGFANRRFQDNAELSFVTEYRFPIKGRFGGAVFGSTGTVAPDLGKTFSSKYRNAAGLGLRYLVNKRDGVRIRVDYGLTNEGGNFYFTIKEAF</sequence>
<comment type="subcellular location">
    <subcellularLocation>
        <location evidence="1">Membrane</location>
    </subcellularLocation>
</comment>
<evidence type="ECO:0000313" key="4">
    <source>
        <dbReference type="EMBL" id="QCX00432.1"/>
    </source>
</evidence>
<accession>A0A5B7SQE7</accession>
<evidence type="ECO:0000313" key="5">
    <source>
        <dbReference type="Proteomes" id="UP000310017"/>
    </source>
</evidence>
<evidence type="ECO:0000259" key="3">
    <source>
        <dbReference type="Pfam" id="PF01103"/>
    </source>
</evidence>
<feature type="domain" description="Bacterial surface antigen (D15)" evidence="3">
    <location>
        <begin position="91"/>
        <end position="378"/>
    </location>
</feature>
<evidence type="ECO:0000256" key="2">
    <source>
        <dbReference type="ARBA" id="ARBA00023136"/>
    </source>
</evidence>
<name>A0A5B7SQE7_9FLAO</name>
<organism evidence="4 5">
    <name type="scientific">Aggregatimonas sangjinii</name>
    <dbReference type="NCBI Taxonomy" id="2583587"/>
    <lineage>
        <taxon>Bacteria</taxon>
        <taxon>Pseudomonadati</taxon>
        <taxon>Bacteroidota</taxon>
        <taxon>Flavobacteriia</taxon>
        <taxon>Flavobacteriales</taxon>
        <taxon>Flavobacteriaceae</taxon>
        <taxon>Aggregatimonas</taxon>
    </lineage>
</organism>
<dbReference type="AlphaFoldDB" id="A0A5B7SQE7"/>
<dbReference type="InterPro" id="IPR000184">
    <property type="entry name" value="Bac_surfAg_D15"/>
</dbReference>
<dbReference type="GO" id="GO:0019867">
    <property type="term" value="C:outer membrane"/>
    <property type="evidence" value="ECO:0007669"/>
    <property type="project" value="InterPro"/>
</dbReference>
<dbReference type="Pfam" id="PF01103">
    <property type="entry name" value="Omp85"/>
    <property type="match status" value="1"/>
</dbReference>
<gene>
    <name evidence="4" type="ORF">FGM00_10020</name>
</gene>
<evidence type="ECO:0000256" key="1">
    <source>
        <dbReference type="ARBA" id="ARBA00004370"/>
    </source>
</evidence>
<keyword evidence="2" id="KW-0472">Membrane</keyword>
<dbReference type="Gene3D" id="2.40.160.50">
    <property type="entry name" value="membrane protein fhac: a member of the omp85/tpsb transporter family"/>
    <property type="match status" value="1"/>
</dbReference>
<protein>
    <recommendedName>
        <fullName evidence="3">Bacterial surface antigen (D15) domain-containing protein</fullName>
    </recommendedName>
</protein>